<dbReference type="GO" id="GO:0061709">
    <property type="term" value="P:reticulophagy"/>
    <property type="evidence" value="ECO:0007669"/>
    <property type="project" value="TreeGrafter"/>
</dbReference>
<dbReference type="Gene3D" id="1.10.510.10">
    <property type="entry name" value="Transferase(Phosphotransferase) domain 1"/>
    <property type="match status" value="1"/>
</dbReference>
<dbReference type="GeneID" id="40724439"/>
<dbReference type="GO" id="GO:0004674">
    <property type="term" value="F:protein serine/threonine kinase activity"/>
    <property type="evidence" value="ECO:0007669"/>
    <property type="project" value="UniProtKB-EC"/>
</dbReference>
<comment type="caution">
    <text evidence="7">The sequence shown here is derived from an EMBL/GenBank/DDBJ whole genome shotgun (WGS) entry which is preliminary data.</text>
</comment>
<dbReference type="InterPro" id="IPR011009">
    <property type="entry name" value="Kinase-like_dom_sf"/>
</dbReference>
<dbReference type="KEGG" id="sgra:EX895_001544"/>
<keyword evidence="5" id="KW-0067">ATP-binding</keyword>
<dbReference type="AlphaFoldDB" id="A0A4V6EU90"/>
<dbReference type="GO" id="GO:0010506">
    <property type="term" value="P:regulation of autophagy"/>
    <property type="evidence" value="ECO:0007669"/>
    <property type="project" value="InterPro"/>
</dbReference>
<dbReference type="GO" id="GO:0005524">
    <property type="term" value="F:ATP binding"/>
    <property type="evidence" value="ECO:0007669"/>
    <property type="project" value="UniProtKB-KW"/>
</dbReference>
<dbReference type="PROSITE" id="PS50011">
    <property type="entry name" value="PROTEIN_KINASE_DOM"/>
    <property type="match status" value="1"/>
</dbReference>
<dbReference type="GO" id="GO:0005829">
    <property type="term" value="C:cytosol"/>
    <property type="evidence" value="ECO:0007669"/>
    <property type="project" value="TreeGrafter"/>
</dbReference>
<dbReference type="SUPFAM" id="SSF56112">
    <property type="entry name" value="Protein kinase-like (PK-like)"/>
    <property type="match status" value="1"/>
</dbReference>
<evidence type="ECO:0000256" key="2">
    <source>
        <dbReference type="ARBA" id="ARBA00022679"/>
    </source>
</evidence>
<evidence type="ECO:0000313" key="8">
    <source>
        <dbReference type="Proteomes" id="UP000306050"/>
    </source>
</evidence>
<dbReference type="OrthoDB" id="346907at2759"/>
<evidence type="ECO:0000256" key="5">
    <source>
        <dbReference type="ARBA" id="ARBA00022840"/>
    </source>
</evidence>
<dbReference type="GO" id="GO:0034727">
    <property type="term" value="P:piecemeal microautophagy of the nucleus"/>
    <property type="evidence" value="ECO:0007669"/>
    <property type="project" value="TreeGrafter"/>
</dbReference>
<organism evidence="7 8">
    <name type="scientific">Sporisorium graminicola</name>
    <dbReference type="NCBI Taxonomy" id="280036"/>
    <lineage>
        <taxon>Eukaryota</taxon>
        <taxon>Fungi</taxon>
        <taxon>Dikarya</taxon>
        <taxon>Basidiomycota</taxon>
        <taxon>Ustilaginomycotina</taxon>
        <taxon>Ustilaginomycetes</taxon>
        <taxon>Ustilaginales</taxon>
        <taxon>Ustilaginaceae</taxon>
        <taxon>Sporisorium</taxon>
    </lineage>
</organism>
<dbReference type="GO" id="GO:0042594">
    <property type="term" value="P:response to starvation"/>
    <property type="evidence" value="ECO:0007669"/>
    <property type="project" value="TreeGrafter"/>
</dbReference>
<reference evidence="7 8" key="1">
    <citation type="submission" date="2019-05" db="EMBL/GenBank/DDBJ databases">
        <title>Sporisorium graminicola CBS 10092 draft sequencing and annotation.</title>
        <authorList>
            <person name="Solano-Gonzalez S."/>
            <person name="Caddick M.X."/>
            <person name="Darby A."/>
        </authorList>
    </citation>
    <scope>NUCLEOTIDE SEQUENCE [LARGE SCALE GENOMIC DNA]</scope>
    <source>
        <strain evidence="7 8">CBS 10092</strain>
    </source>
</reference>
<keyword evidence="3" id="KW-0547">Nucleotide-binding</keyword>
<dbReference type="EMBL" id="SRRM01000004">
    <property type="protein sequence ID" value="TKY89759.1"/>
    <property type="molecule type" value="Genomic_DNA"/>
</dbReference>
<keyword evidence="8" id="KW-1185">Reference proteome</keyword>
<dbReference type="GO" id="GO:0000045">
    <property type="term" value="P:autophagosome assembly"/>
    <property type="evidence" value="ECO:0007669"/>
    <property type="project" value="TreeGrafter"/>
</dbReference>
<dbReference type="InterPro" id="IPR045269">
    <property type="entry name" value="Atg1-like"/>
</dbReference>
<dbReference type="InterPro" id="IPR000719">
    <property type="entry name" value="Prot_kinase_dom"/>
</dbReference>
<dbReference type="GO" id="GO:0000422">
    <property type="term" value="P:autophagy of mitochondrion"/>
    <property type="evidence" value="ECO:0007669"/>
    <property type="project" value="TreeGrafter"/>
</dbReference>
<sequence>MHQVEKGQKAKLGITGTPGFRSPEMLKVQQYGTATDIWSLGNVLWELFTGFSSHREIEAGSCKKNVRINLQSARKTFARSQTVKDMLSQQDFVRPGTGDLLNDPGILEALYELWHPDR</sequence>
<dbReference type="Proteomes" id="UP000306050">
    <property type="component" value="Chromosome SGRAM_11"/>
</dbReference>
<name>A0A4V6EU90_9BASI</name>
<accession>A0A4V6EU90</accession>
<dbReference type="Pfam" id="PF00069">
    <property type="entry name" value="Pkinase"/>
    <property type="match status" value="1"/>
</dbReference>
<evidence type="ECO:0000259" key="6">
    <source>
        <dbReference type="PROSITE" id="PS50011"/>
    </source>
</evidence>
<feature type="domain" description="Protein kinase" evidence="6">
    <location>
        <begin position="1"/>
        <end position="106"/>
    </location>
</feature>
<gene>
    <name evidence="7" type="ORF">EX895_001544</name>
</gene>
<dbReference type="GO" id="GO:0005776">
    <property type="term" value="C:autophagosome"/>
    <property type="evidence" value="ECO:0007669"/>
    <property type="project" value="TreeGrafter"/>
</dbReference>
<evidence type="ECO:0000313" key="7">
    <source>
        <dbReference type="EMBL" id="TKY89759.1"/>
    </source>
</evidence>
<evidence type="ECO:0000256" key="1">
    <source>
        <dbReference type="ARBA" id="ARBA00012513"/>
    </source>
</evidence>
<dbReference type="RefSeq" id="XP_029741744.1">
    <property type="nucleotide sequence ID" value="XM_029882143.1"/>
</dbReference>
<dbReference type="PANTHER" id="PTHR24348:SF22">
    <property type="entry name" value="NON-SPECIFIC SERINE_THREONINE PROTEIN KINASE"/>
    <property type="match status" value="1"/>
</dbReference>
<dbReference type="GO" id="GO:0034045">
    <property type="term" value="C:phagophore assembly site membrane"/>
    <property type="evidence" value="ECO:0007669"/>
    <property type="project" value="TreeGrafter"/>
</dbReference>
<keyword evidence="2" id="KW-0808">Transferase</keyword>
<proteinExistence type="predicted"/>
<protein>
    <recommendedName>
        <fullName evidence="1">non-specific serine/threonine protein kinase</fullName>
        <ecNumber evidence="1">2.7.11.1</ecNumber>
    </recommendedName>
</protein>
<keyword evidence="4" id="KW-0418">Kinase</keyword>
<evidence type="ECO:0000256" key="4">
    <source>
        <dbReference type="ARBA" id="ARBA00022777"/>
    </source>
</evidence>
<dbReference type="EC" id="2.7.11.1" evidence="1"/>
<dbReference type="PANTHER" id="PTHR24348">
    <property type="entry name" value="SERINE/THREONINE-PROTEIN KINASE UNC-51-RELATED"/>
    <property type="match status" value="1"/>
</dbReference>
<evidence type="ECO:0000256" key="3">
    <source>
        <dbReference type="ARBA" id="ARBA00022741"/>
    </source>
</evidence>